<dbReference type="PRINTS" id="PR00706">
    <property type="entry name" value="PYROGLUPTASE"/>
</dbReference>
<dbReference type="InterPro" id="IPR000816">
    <property type="entry name" value="Peptidase_C15"/>
</dbReference>
<dbReference type="Gene3D" id="3.40.630.20">
    <property type="entry name" value="Peptidase C15, pyroglutamyl peptidase I-like"/>
    <property type="match status" value="1"/>
</dbReference>
<comment type="similarity">
    <text evidence="1">Belongs to the peptidase C15 family.</text>
</comment>
<dbReference type="EMBL" id="JAADJZ010000004">
    <property type="protein sequence ID" value="KAF2876008.1"/>
    <property type="molecule type" value="Genomic_DNA"/>
</dbReference>
<evidence type="ECO:0000256" key="3">
    <source>
        <dbReference type="ARBA" id="ARBA00022670"/>
    </source>
</evidence>
<dbReference type="InterPro" id="IPR016125">
    <property type="entry name" value="Peptidase_C15-like"/>
</dbReference>
<keyword evidence="7" id="KW-1185">Reference proteome</keyword>
<gene>
    <name evidence="6" type="ORF">BDV95DRAFT_537799</name>
</gene>
<accession>A0A7C8ICD8</accession>
<dbReference type="OrthoDB" id="407146at2759"/>
<evidence type="ECO:0000256" key="5">
    <source>
        <dbReference type="ARBA" id="ARBA00022807"/>
    </source>
</evidence>
<evidence type="ECO:0000313" key="6">
    <source>
        <dbReference type="EMBL" id="KAF2876008.1"/>
    </source>
</evidence>
<evidence type="ECO:0008006" key="8">
    <source>
        <dbReference type="Google" id="ProtNLM"/>
    </source>
</evidence>
<dbReference type="InterPro" id="IPR036440">
    <property type="entry name" value="Peptidase_C15-like_sf"/>
</dbReference>
<dbReference type="PANTHER" id="PTHR23402">
    <property type="entry name" value="PROTEASE FAMILY C15 PYROGLUTAMYL-PEPTIDASE I-RELATED"/>
    <property type="match status" value="1"/>
</dbReference>
<dbReference type="GO" id="GO:0005829">
    <property type="term" value="C:cytosol"/>
    <property type="evidence" value="ECO:0007669"/>
    <property type="project" value="InterPro"/>
</dbReference>
<keyword evidence="4" id="KW-0378">Hydrolase</keyword>
<dbReference type="GO" id="GO:0016920">
    <property type="term" value="F:pyroglutamyl-peptidase activity"/>
    <property type="evidence" value="ECO:0007669"/>
    <property type="project" value="InterPro"/>
</dbReference>
<dbReference type="AlphaFoldDB" id="A0A7C8ICD8"/>
<name>A0A7C8ICD8_9PLEO</name>
<reference evidence="6 7" key="1">
    <citation type="submission" date="2020-01" db="EMBL/GenBank/DDBJ databases">
        <authorList>
            <consortium name="DOE Joint Genome Institute"/>
            <person name="Haridas S."/>
            <person name="Albert R."/>
            <person name="Binder M."/>
            <person name="Bloem J."/>
            <person name="Labutti K."/>
            <person name="Salamov A."/>
            <person name="Andreopoulos B."/>
            <person name="Baker S.E."/>
            <person name="Barry K."/>
            <person name="Bills G."/>
            <person name="Bluhm B.H."/>
            <person name="Cannon C."/>
            <person name="Castanera R."/>
            <person name="Culley D.E."/>
            <person name="Daum C."/>
            <person name="Ezra D."/>
            <person name="Gonzalez J.B."/>
            <person name="Henrissat B."/>
            <person name="Kuo A."/>
            <person name="Liang C."/>
            <person name="Lipzen A."/>
            <person name="Lutzoni F."/>
            <person name="Magnuson J."/>
            <person name="Mondo S."/>
            <person name="Nolan M."/>
            <person name="Ohm R."/>
            <person name="Pangilinan J."/>
            <person name="Park H.-J.H."/>
            <person name="Ramirez L."/>
            <person name="Alfaro M."/>
            <person name="Sun H."/>
            <person name="Tritt A."/>
            <person name="Yoshinaga Y."/>
            <person name="Zwiers L.-H.L."/>
            <person name="Turgeon B.G."/>
            <person name="Goodwin S.B."/>
            <person name="Spatafora J.W."/>
            <person name="Crous P.W."/>
            <person name="Grigoriev I.V."/>
        </authorList>
    </citation>
    <scope>NUCLEOTIDE SEQUENCE [LARGE SCALE GENOMIC DNA]</scope>
    <source>
        <strain evidence="6 7">CBS 611.86</strain>
    </source>
</reference>
<proteinExistence type="inferred from homology"/>
<keyword evidence="5" id="KW-0788">Thiol protease</keyword>
<keyword evidence="3" id="KW-0645">Protease</keyword>
<comment type="caution">
    <text evidence="6">The sequence shown here is derived from an EMBL/GenBank/DDBJ whole genome shotgun (WGS) entry which is preliminary data.</text>
</comment>
<dbReference type="Pfam" id="PF01470">
    <property type="entry name" value="Peptidase_C15"/>
    <property type="match status" value="1"/>
</dbReference>
<protein>
    <recommendedName>
        <fullName evidence="8">Peptidase C15, pyroglutamyl peptidase I-like protein</fullName>
    </recommendedName>
</protein>
<evidence type="ECO:0000256" key="4">
    <source>
        <dbReference type="ARBA" id="ARBA00022801"/>
    </source>
</evidence>
<evidence type="ECO:0000313" key="7">
    <source>
        <dbReference type="Proteomes" id="UP000481861"/>
    </source>
</evidence>
<evidence type="ECO:0000256" key="1">
    <source>
        <dbReference type="ARBA" id="ARBA00006641"/>
    </source>
</evidence>
<evidence type="ECO:0000256" key="2">
    <source>
        <dbReference type="ARBA" id="ARBA00022490"/>
    </source>
</evidence>
<keyword evidence="2" id="KW-0963">Cytoplasm</keyword>
<sequence>MAPIASAITRVLITGFGPFSGIPNNPSFGIASRLPSSLPNDIELIVHPYAVPVAYHPTLNAVSRLYSEVQPDLSLHMGVAEGRTYFAIEQTSRRNVYHIISDVDGQVFTPEENEAVWAGQPELLSTELDLNAVVADWKNRTADFTWPFSATSSDVMSVNDVQWSDSVGNYLCGFIYFAGMAEMGSNGKNKKRDVSFMHVPLLKTEEELQLGVDVAIELIQSLVQSWRSQRTS</sequence>
<organism evidence="6 7">
    <name type="scientific">Massariosphaeria phaeospora</name>
    <dbReference type="NCBI Taxonomy" id="100035"/>
    <lineage>
        <taxon>Eukaryota</taxon>
        <taxon>Fungi</taxon>
        <taxon>Dikarya</taxon>
        <taxon>Ascomycota</taxon>
        <taxon>Pezizomycotina</taxon>
        <taxon>Dothideomycetes</taxon>
        <taxon>Pleosporomycetidae</taxon>
        <taxon>Pleosporales</taxon>
        <taxon>Pleosporales incertae sedis</taxon>
        <taxon>Massariosphaeria</taxon>
    </lineage>
</organism>
<dbReference type="GO" id="GO:0006508">
    <property type="term" value="P:proteolysis"/>
    <property type="evidence" value="ECO:0007669"/>
    <property type="project" value="UniProtKB-KW"/>
</dbReference>
<dbReference type="Proteomes" id="UP000481861">
    <property type="component" value="Unassembled WGS sequence"/>
</dbReference>
<dbReference type="SUPFAM" id="SSF53182">
    <property type="entry name" value="Pyrrolidone carboxyl peptidase (pyroglutamate aminopeptidase)"/>
    <property type="match status" value="1"/>
</dbReference>
<dbReference type="PANTHER" id="PTHR23402:SF1">
    <property type="entry name" value="PYROGLUTAMYL-PEPTIDASE I"/>
    <property type="match status" value="1"/>
</dbReference>